<evidence type="ECO:0000256" key="2">
    <source>
        <dbReference type="SAM" id="SignalP"/>
    </source>
</evidence>
<dbReference type="Proteomes" id="UP001189429">
    <property type="component" value="Unassembled WGS sequence"/>
</dbReference>
<feature type="signal peptide" evidence="2">
    <location>
        <begin position="1"/>
        <end position="22"/>
    </location>
</feature>
<evidence type="ECO:0000256" key="1">
    <source>
        <dbReference type="SAM" id="MobiDB-lite"/>
    </source>
</evidence>
<name>A0ABN9QCM6_9DINO</name>
<reference evidence="3" key="1">
    <citation type="submission" date="2023-10" db="EMBL/GenBank/DDBJ databases">
        <authorList>
            <person name="Chen Y."/>
            <person name="Shah S."/>
            <person name="Dougan E. K."/>
            <person name="Thang M."/>
            <person name="Chan C."/>
        </authorList>
    </citation>
    <scope>NUCLEOTIDE SEQUENCE [LARGE SCALE GENOMIC DNA]</scope>
</reference>
<keyword evidence="2" id="KW-0732">Signal</keyword>
<sequence>MARGVRTLLALAALPRAATLQAEPLQAEPLQAEVQPEAQQLPDFSAPARARSAMMPELEHGSNHRVGSVPNATLSDCLLCVTHPADSPKLWVQESSDGVGTRVHNMLIAMAVAAKNGMNIAGFVSIPFECPIRIYHGMPYNVDPKLVYDYFFGLNSTDLFVNMRQPHVAKYSSMAELEKYTTDLIPIGKPDPLAPGSQSFIEHADILMQFGSLRTTKSQIQQYITKDFISNLRAMGSRVTSHPTFFAKDGRPTVAVHVRRGDVKRLSANNHRWSPDSWYLDKINKIRHILPDADVHVFTNVDEEPTGRRIGRAESKRTQSSLMQSKLVRHPSDIQRAPPALNRPPSWHGGRRPVARSAARPVLNELHPIHRNGVAPLCRPDRVRAARVHRPDGRLRALARGVPPRGAGRAGGSAQRGGDRGAHRGLPGQRACGSRRCLQRRLRTGPDASAANQWRSRGSMLAGQFLI</sequence>
<proteinExistence type="predicted"/>
<comment type="caution">
    <text evidence="3">The sequence shown here is derived from an EMBL/GenBank/DDBJ whole genome shotgun (WGS) entry which is preliminary data.</text>
</comment>
<protein>
    <recommendedName>
        <fullName evidence="5">O-fucosyltransferase family protein</fullName>
    </recommendedName>
</protein>
<feature type="region of interest" description="Disordered" evidence="1">
    <location>
        <begin position="398"/>
        <end position="434"/>
    </location>
</feature>
<dbReference type="EMBL" id="CAUYUJ010002792">
    <property type="protein sequence ID" value="CAK0802404.1"/>
    <property type="molecule type" value="Genomic_DNA"/>
</dbReference>
<organism evidence="3 4">
    <name type="scientific">Prorocentrum cordatum</name>
    <dbReference type="NCBI Taxonomy" id="2364126"/>
    <lineage>
        <taxon>Eukaryota</taxon>
        <taxon>Sar</taxon>
        <taxon>Alveolata</taxon>
        <taxon>Dinophyceae</taxon>
        <taxon>Prorocentrales</taxon>
        <taxon>Prorocentraceae</taxon>
        <taxon>Prorocentrum</taxon>
    </lineage>
</organism>
<gene>
    <name evidence="3" type="ORF">PCOR1329_LOCUS9939</name>
</gene>
<keyword evidence="4" id="KW-1185">Reference proteome</keyword>
<accession>A0ABN9QCM6</accession>
<evidence type="ECO:0000313" key="3">
    <source>
        <dbReference type="EMBL" id="CAK0802404.1"/>
    </source>
</evidence>
<evidence type="ECO:0008006" key="5">
    <source>
        <dbReference type="Google" id="ProtNLM"/>
    </source>
</evidence>
<feature type="compositionally biased region" description="Low complexity" evidence="1">
    <location>
        <begin position="398"/>
        <end position="407"/>
    </location>
</feature>
<feature type="chain" id="PRO_5046609528" description="O-fucosyltransferase family protein" evidence="2">
    <location>
        <begin position="23"/>
        <end position="467"/>
    </location>
</feature>
<evidence type="ECO:0000313" key="4">
    <source>
        <dbReference type="Proteomes" id="UP001189429"/>
    </source>
</evidence>